<name>A0ABW7N5N3_9BACT</name>
<reference evidence="2 3" key="1">
    <citation type="journal article" date="2013" name="Int. J. Syst. Evol. Microbiol.">
        <title>Marinoscillum luteum sp. nov., isolated from marine sediment.</title>
        <authorList>
            <person name="Cha I.T."/>
            <person name="Park S.J."/>
            <person name="Kim S.J."/>
            <person name="Kim J.G."/>
            <person name="Jung M.Y."/>
            <person name="Shin K.S."/>
            <person name="Kwon K.K."/>
            <person name="Yang S.H."/>
            <person name="Seo Y.S."/>
            <person name="Rhee S.K."/>
        </authorList>
    </citation>
    <scope>NUCLEOTIDE SEQUENCE [LARGE SCALE GENOMIC DNA]</scope>
    <source>
        <strain evidence="2 3">KCTC 23939</strain>
    </source>
</reference>
<keyword evidence="3" id="KW-1185">Reference proteome</keyword>
<comment type="caution">
    <text evidence="2">The sequence shown here is derived from an EMBL/GenBank/DDBJ whole genome shotgun (WGS) entry which is preliminary data.</text>
</comment>
<dbReference type="EMBL" id="JBIPKE010000012">
    <property type="protein sequence ID" value="MFH6982710.1"/>
    <property type="molecule type" value="Genomic_DNA"/>
</dbReference>
<organism evidence="2 3">
    <name type="scientific">Marinoscillum luteum</name>
    <dbReference type="NCBI Taxonomy" id="861051"/>
    <lineage>
        <taxon>Bacteria</taxon>
        <taxon>Pseudomonadati</taxon>
        <taxon>Bacteroidota</taxon>
        <taxon>Cytophagia</taxon>
        <taxon>Cytophagales</taxon>
        <taxon>Reichenbachiellaceae</taxon>
        <taxon>Marinoscillum</taxon>
    </lineage>
</organism>
<evidence type="ECO:0000313" key="3">
    <source>
        <dbReference type="Proteomes" id="UP001610063"/>
    </source>
</evidence>
<dbReference type="InterPro" id="IPR025665">
    <property type="entry name" value="Beta-barrel_OMP_2"/>
</dbReference>
<dbReference type="Pfam" id="PF13568">
    <property type="entry name" value="OMP_b-brl_2"/>
    <property type="match status" value="1"/>
</dbReference>
<proteinExistence type="predicted"/>
<evidence type="ECO:0000259" key="1">
    <source>
        <dbReference type="Pfam" id="PF13568"/>
    </source>
</evidence>
<dbReference type="RefSeq" id="WP_395416372.1">
    <property type="nucleotide sequence ID" value="NZ_JBIPKE010000012.1"/>
</dbReference>
<accession>A0ABW7N5N3</accession>
<gene>
    <name evidence="2" type="ORF">ACHKAR_04630</name>
</gene>
<sequence>MRKILIILLIVTAGQGAYAQVKGFVGLKGGGHLSTAYIEHTIYNTFMNTGFIPGYQGGLMLKLFTNRSSTSFLNAGLQSGLAYEQKGWKQTFATDEPTYHIKMSYLNFPVEAMAYAGKGNTKFFFTLGMFTEWLVNVEKDPDPDPDNMGTGVEFYTYEENRDRTFGYGVRLSLGVQHEFPFGAIHLDGFISYSVSSLMKTEDLDNRLPDLSNHYLAGFTVAYMIPFGKMDF</sequence>
<protein>
    <submittedName>
        <fullName evidence="2">Outer membrane beta-barrel protein</fullName>
    </submittedName>
</protein>
<feature type="domain" description="Outer membrane protein beta-barrel" evidence="1">
    <location>
        <begin position="25"/>
        <end position="195"/>
    </location>
</feature>
<dbReference type="Proteomes" id="UP001610063">
    <property type="component" value="Unassembled WGS sequence"/>
</dbReference>
<evidence type="ECO:0000313" key="2">
    <source>
        <dbReference type="EMBL" id="MFH6982710.1"/>
    </source>
</evidence>